<dbReference type="Pfam" id="PF05099">
    <property type="entry name" value="TerB"/>
    <property type="match status" value="1"/>
</dbReference>
<dbReference type="RefSeq" id="WP_267768077.1">
    <property type="nucleotide sequence ID" value="NZ_JAPNKE010000002.1"/>
</dbReference>
<feature type="domain" description="Co-chaperone DjlA N-terminal" evidence="2">
    <location>
        <begin position="68"/>
        <end position="173"/>
    </location>
</feature>
<dbReference type="InterPro" id="IPR007791">
    <property type="entry name" value="DjlA_N"/>
</dbReference>
<proteinExistence type="predicted"/>
<organism evidence="3 4">
    <name type="scientific">Nannocystis pusilla</name>
    <dbReference type="NCBI Taxonomy" id="889268"/>
    <lineage>
        <taxon>Bacteria</taxon>
        <taxon>Pseudomonadati</taxon>
        <taxon>Myxococcota</taxon>
        <taxon>Polyangia</taxon>
        <taxon>Nannocystales</taxon>
        <taxon>Nannocystaceae</taxon>
        <taxon>Nannocystis</taxon>
    </lineage>
</organism>
<evidence type="ECO:0000313" key="3">
    <source>
        <dbReference type="EMBL" id="MCY1006078.1"/>
    </source>
</evidence>
<reference evidence="3" key="1">
    <citation type="submission" date="2022-11" db="EMBL/GenBank/DDBJ databases">
        <title>Minimal conservation of predation-associated metabolite biosynthetic gene clusters underscores biosynthetic potential of Myxococcota including descriptions for ten novel species: Archangium lansinium sp. nov., Myxococcus landrumus sp. nov., Nannocystis bai.</title>
        <authorList>
            <person name="Ahearne A."/>
            <person name="Stevens C."/>
            <person name="Phillips K."/>
        </authorList>
    </citation>
    <scope>NUCLEOTIDE SEQUENCE</scope>
    <source>
        <strain evidence="3">Na p29</strain>
    </source>
</reference>
<keyword evidence="4" id="KW-1185">Reference proteome</keyword>
<accession>A0A9X3EV29</accession>
<gene>
    <name evidence="3" type="ORF">OV079_10995</name>
</gene>
<dbReference type="EMBL" id="JAPNKE010000002">
    <property type="protein sequence ID" value="MCY1006078.1"/>
    <property type="molecule type" value="Genomic_DNA"/>
</dbReference>
<protein>
    <submittedName>
        <fullName evidence="3">TerB family tellurite resistance protein</fullName>
    </submittedName>
</protein>
<dbReference type="InterPro" id="IPR029024">
    <property type="entry name" value="TerB-like"/>
</dbReference>
<name>A0A9X3EV29_9BACT</name>
<keyword evidence="1" id="KW-0175">Coiled coil</keyword>
<evidence type="ECO:0000256" key="1">
    <source>
        <dbReference type="SAM" id="Coils"/>
    </source>
</evidence>
<dbReference type="CDD" id="cd07177">
    <property type="entry name" value="terB_like"/>
    <property type="match status" value="1"/>
</dbReference>
<evidence type="ECO:0000259" key="2">
    <source>
        <dbReference type="Pfam" id="PF05099"/>
    </source>
</evidence>
<sequence>MSVTPSDNEDAYFQQRERELREQLREQLDKAAGELRDDRKNDTLSLSDRIAALGFTGEKLKVFDLLPLVHVAWADGSVSRKERTAILDVLRGRGIQPGTEAFRTVESLLEERPSQAFLDQTLAVLKEAVGGARAANIVDLCVQVAGASGGFLNMGTVSDEERALIEQIANQLGGPALAEFNKQLG</sequence>
<dbReference type="Gene3D" id="1.10.3680.10">
    <property type="entry name" value="TerB-like"/>
    <property type="match status" value="1"/>
</dbReference>
<comment type="caution">
    <text evidence="3">The sequence shown here is derived from an EMBL/GenBank/DDBJ whole genome shotgun (WGS) entry which is preliminary data.</text>
</comment>
<dbReference type="AlphaFoldDB" id="A0A9X3EV29"/>
<feature type="coiled-coil region" evidence="1">
    <location>
        <begin position="14"/>
        <end position="41"/>
    </location>
</feature>
<dbReference type="Proteomes" id="UP001150924">
    <property type="component" value="Unassembled WGS sequence"/>
</dbReference>
<evidence type="ECO:0000313" key="4">
    <source>
        <dbReference type="Proteomes" id="UP001150924"/>
    </source>
</evidence>
<dbReference type="SUPFAM" id="SSF158682">
    <property type="entry name" value="TerB-like"/>
    <property type="match status" value="1"/>
</dbReference>